<name>A0ABT3B8H1_9CYAN</name>
<comment type="caution">
    <text evidence="1">The sequence shown here is derived from an EMBL/GenBank/DDBJ whole genome shotgun (WGS) entry which is preliminary data.</text>
</comment>
<proteinExistence type="predicted"/>
<dbReference type="Proteomes" id="UP001526143">
    <property type="component" value="Unassembled WGS sequence"/>
</dbReference>
<sequence>MENFTDLQAWAVEQWEDAELGDNRRTDRAIARLCSYGSLG</sequence>
<reference evidence="1 2" key="1">
    <citation type="submission" date="2022-10" db="EMBL/GenBank/DDBJ databases">
        <title>Identification of biosynthetic pathway for the production of the potent trypsin inhibitor radiosumin.</title>
        <authorList>
            <person name="Fewer D.P."/>
            <person name="Delbaje E."/>
            <person name="Ouyang X."/>
            <person name="Agostino P.D."/>
            <person name="Wahlsten M."/>
            <person name="Jokela J."/>
            <person name="Permi P."/>
            <person name="Haapaniemi E."/>
            <person name="Koistinen H."/>
        </authorList>
    </citation>
    <scope>NUCLEOTIDE SEQUENCE [LARGE SCALE GENOMIC DNA]</scope>
    <source>
        <strain evidence="1 2">NIES-515</strain>
    </source>
</reference>
<evidence type="ECO:0000313" key="2">
    <source>
        <dbReference type="Proteomes" id="UP001526143"/>
    </source>
</evidence>
<keyword evidence="2" id="KW-1185">Reference proteome</keyword>
<accession>A0ABT3B8H1</accession>
<dbReference type="Gene3D" id="1.10.246.40">
    <property type="entry name" value="Tn5 transposase, domain 1"/>
    <property type="match status" value="1"/>
</dbReference>
<organism evidence="1 2">
    <name type="scientific">Plectonema radiosum NIES-515</name>
    <dbReference type="NCBI Taxonomy" id="2986073"/>
    <lineage>
        <taxon>Bacteria</taxon>
        <taxon>Bacillati</taxon>
        <taxon>Cyanobacteriota</taxon>
        <taxon>Cyanophyceae</taxon>
        <taxon>Oscillatoriophycideae</taxon>
        <taxon>Oscillatoriales</taxon>
        <taxon>Microcoleaceae</taxon>
        <taxon>Plectonema</taxon>
    </lineage>
</organism>
<gene>
    <name evidence="1" type="ORF">OGM63_27750</name>
</gene>
<dbReference type="RefSeq" id="WP_263748966.1">
    <property type="nucleotide sequence ID" value="NZ_JAOWRF010000392.1"/>
</dbReference>
<protein>
    <submittedName>
        <fullName evidence="1">Transposase</fullName>
    </submittedName>
</protein>
<dbReference type="EMBL" id="JAOWRF010000392">
    <property type="protein sequence ID" value="MCV3217260.1"/>
    <property type="molecule type" value="Genomic_DNA"/>
</dbReference>
<dbReference type="InterPro" id="IPR038215">
    <property type="entry name" value="TN5-like_N_sf"/>
</dbReference>
<evidence type="ECO:0000313" key="1">
    <source>
        <dbReference type="EMBL" id="MCV3217260.1"/>
    </source>
</evidence>